<keyword evidence="2" id="KW-1185">Reference proteome</keyword>
<evidence type="ECO:0000313" key="1">
    <source>
        <dbReference type="EMBL" id="CAG8788909.1"/>
    </source>
</evidence>
<accession>A0A9N9JNG5</accession>
<reference evidence="1" key="1">
    <citation type="submission" date="2021-06" db="EMBL/GenBank/DDBJ databases">
        <authorList>
            <person name="Kallberg Y."/>
            <person name="Tangrot J."/>
            <person name="Rosling A."/>
        </authorList>
    </citation>
    <scope>NUCLEOTIDE SEQUENCE</scope>
    <source>
        <strain evidence="1">CL551</strain>
    </source>
</reference>
<dbReference type="AlphaFoldDB" id="A0A9N9JNG5"/>
<name>A0A9N9JNG5_9GLOM</name>
<dbReference type="EMBL" id="CAJVPV010059456">
    <property type="protein sequence ID" value="CAG8788909.1"/>
    <property type="molecule type" value="Genomic_DNA"/>
</dbReference>
<dbReference type="Proteomes" id="UP000789342">
    <property type="component" value="Unassembled WGS sequence"/>
</dbReference>
<organism evidence="1 2">
    <name type="scientific">Acaulospora morrowiae</name>
    <dbReference type="NCBI Taxonomy" id="94023"/>
    <lineage>
        <taxon>Eukaryota</taxon>
        <taxon>Fungi</taxon>
        <taxon>Fungi incertae sedis</taxon>
        <taxon>Mucoromycota</taxon>
        <taxon>Glomeromycotina</taxon>
        <taxon>Glomeromycetes</taxon>
        <taxon>Diversisporales</taxon>
        <taxon>Acaulosporaceae</taxon>
        <taxon>Acaulospora</taxon>
    </lineage>
</organism>
<proteinExistence type="predicted"/>
<feature type="non-terminal residue" evidence="1">
    <location>
        <position position="1"/>
    </location>
</feature>
<feature type="non-terminal residue" evidence="1">
    <location>
        <position position="180"/>
    </location>
</feature>
<protein>
    <submittedName>
        <fullName evidence="1">17712_t:CDS:1</fullName>
    </submittedName>
</protein>
<dbReference type="OrthoDB" id="2373449at2759"/>
<sequence length="180" mass="20910">IFSTDPLPLSFPIVHHIFKTECQEDEDIFFKLIKDPREVLINSERLRLINKILEDDVDSPIAALCTDVLQTQFFDDFGVGKLSQYFMRATEILLTTEVKCLQMISAISLLKSFGKVFWKCAGSLKNSLNNPIEFIFEDDEYTVEIKLDDINRRMDVPHPLIHSFLLYLLKILRSSQEFSM</sequence>
<comment type="caution">
    <text evidence="1">The sequence shown here is derived from an EMBL/GenBank/DDBJ whole genome shotgun (WGS) entry which is preliminary data.</text>
</comment>
<gene>
    <name evidence="1" type="ORF">AMORRO_LOCUS17969</name>
</gene>
<evidence type="ECO:0000313" key="2">
    <source>
        <dbReference type="Proteomes" id="UP000789342"/>
    </source>
</evidence>